<accession>A0A3E0X1J6</accession>
<dbReference type="OrthoDB" id="9806984at2"/>
<dbReference type="Pfam" id="PF02470">
    <property type="entry name" value="MlaD"/>
    <property type="match status" value="1"/>
</dbReference>
<dbReference type="Proteomes" id="UP000256763">
    <property type="component" value="Unassembled WGS sequence"/>
</dbReference>
<dbReference type="PANTHER" id="PTHR36698">
    <property type="entry name" value="BLL5892 PROTEIN"/>
    <property type="match status" value="1"/>
</dbReference>
<keyword evidence="5" id="KW-1185">Reference proteome</keyword>
<dbReference type="PANTHER" id="PTHR36698:SF2">
    <property type="entry name" value="MCE_MLAD DOMAIN-CONTAINING PROTEIN"/>
    <property type="match status" value="1"/>
</dbReference>
<feature type="domain" description="Mce/MlaD" evidence="3">
    <location>
        <begin position="42"/>
        <end position="115"/>
    </location>
</feature>
<evidence type="ECO:0000313" key="5">
    <source>
        <dbReference type="Proteomes" id="UP000256763"/>
    </source>
</evidence>
<evidence type="ECO:0000313" key="4">
    <source>
        <dbReference type="EMBL" id="RFA39357.1"/>
    </source>
</evidence>
<dbReference type="AlphaFoldDB" id="A0A3E0X1J6"/>
<reference evidence="5" key="1">
    <citation type="submission" date="2017-05" db="EMBL/GenBank/DDBJ databases">
        <authorList>
            <person name="Sharma S."/>
            <person name="Sidhu C."/>
            <person name="Pinnaka A.K."/>
        </authorList>
    </citation>
    <scope>NUCLEOTIDE SEQUENCE [LARGE SCALE GENOMIC DNA]</scope>
    <source>
        <strain evidence="5">AK93</strain>
    </source>
</reference>
<gene>
    <name evidence="4" type="ORF">CAL65_00645</name>
</gene>
<feature type="coiled-coil region" evidence="1">
    <location>
        <begin position="232"/>
        <end position="259"/>
    </location>
</feature>
<evidence type="ECO:0000256" key="1">
    <source>
        <dbReference type="SAM" id="Coils"/>
    </source>
</evidence>
<organism evidence="4 5">
    <name type="scientific">Alkalilimnicola ehrlichii</name>
    <dbReference type="NCBI Taxonomy" id="351052"/>
    <lineage>
        <taxon>Bacteria</taxon>
        <taxon>Pseudomonadati</taxon>
        <taxon>Pseudomonadota</taxon>
        <taxon>Gammaproteobacteria</taxon>
        <taxon>Chromatiales</taxon>
        <taxon>Ectothiorhodospiraceae</taxon>
        <taxon>Alkalilimnicola</taxon>
    </lineage>
</organism>
<keyword evidence="1" id="KW-0175">Coiled coil</keyword>
<dbReference type="InterPro" id="IPR003399">
    <property type="entry name" value="Mce/MlaD"/>
</dbReference>
<keyword evidence="2" id="KW-0472">Membrane</keyword>
<keyword evidence="2" id="KW-1133">Transmembrane helix</keyword>
<evidence type="ECO:0000256" key="2">
    <source>
        <dbReference type="SAM" id="Phobius"/>
    </source>
</evidence>
<name>A0A3E0X1J6_9GAMM</name>
<feature type="transmembrane region" description="Helical" evidence="2">
    <location>
        <begin position="7"/>
        <end position="29"/>
    </location>
</feature>
<evidence type="ECO:0000259" key="3">
    <source>
        <dbReference type="Pfam" id="PF02470"/>
    </source>
</evidence>
<comment type="caution">
    <text evidence="4">The sequence shown here is derived from an EMBL/GenBank/DDBJ whole genome shotgun (WGS) entry which is preliminary data.</text>
</comment>
<sequence>MESHARYFLIGLFALAGLAGILAFGWWLAGPGGERDQVYYDVVFAQEVTGLTVGSSVQYNGIQVGQVVRLGFDPNDPTRVVARIRVGRDTPLRESTRAQLGAASLVTGSAYVRLIGDTASGRSIVPDGPEDVPLIIAEQSPLSKLQSEGEAMLSALTALTRQANEFLSSENAERLGATLQNLEQATASLARYEEQLLPEVKDTLNSLHTSASALESLLLQNQPALESGLRGMEDLELTMREFQRTLASFRRLSRQLEEEPSRVLGRGEHIRGVPHEDQ</sequence>
<dbReference type="RefSeq" id="WP_116300685.1">
    <property type="nucleotide sequence ID" value="NZ_NFZV01000001.1"/>
</dbReference>
<dbReference type="EMBL" id="NFZW01000001">
    <property type="protein sequence ID" value="RFA39357.1"/>
    <property type="molecule type" value="Genomic_DNA"/>
</dbReference>
<protein>
    <recommendedName>
        <fullName evidence="3">Mce/MlaD domain-containing protein</fullName>
    </recommendedName>
</protein>
<proteinExistence type="predicted"/>
<keyword evidence="2" id="KW-0812">Transmembrane</keyword>